<feature type="domain" description="Thioester reductase (TE)" evidence="2">
    <location>
        <begin position="164"/>
        <end position="429"/>
    </location>
</feature>
<dbReference type="InterPro" id="IPR036291">
    <property type="entry name" value="NAD(P)-bd_dom_sf"/>
</dbReference>
<evidence type="ECO:0000256" key="1">
    <source>
        <dbReference type="RuleBase" id="RU363097"/>
    </source>
</evidence>
<dbReference type="InterPro" id="IPR026055">
    <property type="entry name" value="FAR"/>
</dbReference>
<dbReference type="GO" id="GO:0102965">
    <property type="term" value="F:alcohol-forming long-chain fatty acyl-CoA reductase activity"/>
    <property type="evidence" value="ECO:0007669"/>
    <property type="project" value="UniProtKB-EC"/>
</dbReference>
<feature type="transmembrane region" description="Helical" evidence="1">
    <location>
        <begin position="70"/>
        <end position="89"/>
    </location>
</feature>
<keyword evidence="4" id="KW-1185">Reference proteome</keyword>
<sequence length="461" mass="50939">MKFKGKQTCNFEVVVSLSSKTGILHLRDDRVHGIQALADMFFLSPAANCRAKFAKLWVLQIGRRRHKHRLTLALCIQISHLAYVFWPTFPRRSRSYTVHRRSDSPAPIGSRPQIKVGFVVNFRFFFALAFALHIELADMMDTVVATAAVSPDPLPFFRKQTIFLTGGTGCLGGCILYKLAMKLDTAKIYALVRGSPERGISQLKDIMPNQTDDILATKKVQFLVGDITKKNFGIDPAVLTEMARTVTVVIHSAASISLTSPQQECVRNNCLPVLELATLASSFKKLSKFVFVSTAYVNHHLPDGVVEEKIYPAGDAEKLLSQIMKTGTVSKGLAEYSHPVPYTLVKNLTEQLLVSRNPSLPILIARPTIIAPAISQPYPYYTRHGSCPGSNYVQRYMEAPDSGIFHVSSLHPTGTNIFDEVPVDIAANIVLLHIMQGTTGIIHAGAGSYVRRTLAQLHQDI</sequence>
<dbReference type="AlphaFoldDB" id="A0AAW0B9J7"/>
<name>A0AAW0B9J7_9AGAR</name>
<dbReference type="GO" id="GO:0035336">
    <property type="term" value="P:long-chain fatty-acyl-CoA metabolic process"/>
    <property type="evidence" value="ECO:0007669"/>
    <property type="project" value="TreeGrafter"/>
</dbReference>
<gene>
    <name evidence="3" type="ORF">R3P38DRAFT_2960864</name>
</gene>
<keyword evidence="1" id="KW-0444">Lipid biosynthesis</keyword>
<feature type="non-terminal residue" evidence="3">
    <location>
        <position position="461"/>
    </location>
</feature>
<comment type="catalytic activity">
    <reaction evidence="1">
        <text>a long-chain fatty acyl-CoA + 2 NADPH + 2 H(+) = a long-chain primary fatty alcohol + 2 NADP(+) + CoA</text>
        <dbReference type="Rhea" id="RHEA:52716"/>
        <dbReference type="ChEBI" id="CHEBI:15378"/>
        <dbReference type="ChEBI" id="CHEBI:57287"/>
        <dbReference type="ChEBI" id="CHEBI:57783"/>
        <dbReference type="ChEBI" id="CHEBI:58349"/>
        <dbReference type="ChEBI" id="CHEBI:77396"/>
        <dbReference type="ChEBI" id="CHEBI:83139"/>
        <dbReference type="EC" id="1.2.1.84"/>
    </reaction>
</comment>
<dbReference type="GO" id="GO:0005777">
    <property type="term" value="C:peroxisome"/>
    <property type="evidence" value="ECO:0007669"/>
    <property type="project" value="TreeGrafter"/>
</dbReference>
<dbReference type="GO" id="GO:0080019">
    <property type="term" value="F:alcohol-forming very long-chain fatty acyl-CoA reductase activity"/>
    <property type="evidence" value="ECO:0007669"/>
    <property type="project" value="InterPro"/>
</dbReference>
<accession>A0AAW0B9J7</accession>
<keyword evidence="1" id="KW-0443">Lipid metabolism</keyword>
<keyword evidence="1" id="KW-0472">Membrane</keyword>
<comment type="similarity">
    <text evidence="1">Belongs to the fatty acyl-CoA reductase family.</text>
</comment>
<dbReference type="PANTHER" id="PTHR11011:SF45">
    <property type="entry name" value="FATTY ACYL-COA REDUCTASE CG8306-RELATED"/>
    <property type="match status" value="1"/>
</dbReference>
<keyword evidence="1" id="KW-1133">Transmembrane helix</keyword>
<dbReference type="EMBL" id="JAWWNJ010000037">
    <property type="protein sequence ID" value="KAK7022406.1"/>
    <property type="molecule type" value="Genomic_DNA"/>
</dbReference>
<keyword evidence="1" id="KW-0521">NADP</keyword>
<dbReference type="InterPro" id="IPR013120">
    <property type="entry name" value="FAR_NAD-bd"/>
</dbReference>
<evidence type="ECO:0000313" key="3">
    <source>
        <dbReference type="EMBL" id="KAK7022406.1"/>
    </source>
</evidence>
<evidence type="ECO:0000259" key="2">
    <source>
        <dbReference type="Pfam" id="PF07993"/>
    </source>
</evidence>
<evidence type="ECO:0000313" key="4">
    <source>
        <dbReference type="Proteomes" id="UP001362999"/>
    </source>
</evidence>
<comment type="function">
    <text evidence="1">Catalyzes the reduction of fatty acyl-CoA to fatty alcohols.</text>
</comment>
<dbReference type="PANTHER" id="PTHR11011">
    <property type="entry name" value="MALE STERILITY PROTEIN 2-RELATED"/>
    <property type="match status" value="1"/>
</dbReference>
<comment type="caution">
    <text evidence="3">The sequence shown here is derived from an EMBL/GenBank/DDBJ whole genome shotgun (WGS) entry which is preliminary data.</text>
</comment>
<dbReference type="Proteomes" id="UP001362999">
    <property type="component" value="Unassembled WGS sequence"/>
</dbReference>
<dbReference type="EC" id="1.2.1.84" evidence="1"/>
<organism evidence="3 4">
    <name type="scientific">Favolaschia claudopus</name>
    <dbReference type="NCBI Taxonomy" id="2862362"/>
    <lineage>
        <taxon>Eukaryota</taxon>
        <taxon>Fungi</taxon>
        <taxon>Dikarya</taxon>
        <taxon>Basidiomycota</taxon>
        <taxon>Agaricomycotina</taxon>
        <taxon>Agaricomycetes</taxon>
        <taxon>Agaricomycetidae</taxon>
        <taxon>Agaricales</taxon>
        <taxon>Marasmiineae</taxon>
        <taxon>Mycenaceae</taxon>
        <taxon>Favolaschia</taxon>
    </lineage>
</organism>
<dbReference type="SUPFAM" id="SSF51735">
    <property type="entry name" value="NAD(P)-binding Rossmann-fold domains"/>
    <property type="match status" value="1"/>
</dbReference>
<dbReference type="Gene3D" id="3.40.50.720">
    <property type="entry name" value="NAD(P)-binding Rossmann-like Domain"/>
    <property type="match status" value="1"/>
</dbReference>
<keyword evidence="1" id="KW-0812">Transmembrane</keyword>
<protein>
    <recommendedName>
        <fullName evidence="1">Fatty acyl-CoA reductase</fullName>
        <ecNumber evidence="1">1.2.1.84</ecNumber>
    </recommendedName>
</protein>
<keyword evidence="1" id="KW-0560">Oxidoreductase</keyword>
<proteinExistence type="inferred from homology"/>
<reference evidence="3 4" key="1">
    <citation type="journal article" date="2024" name="J Genomics">
        <title>Draft genome sequencing and assembly of Favolaschia claudopus CIRM-BRFM 2984 isolated from oak limbs.</title>
        <authorList>
            <person name="Navarro D."/>
            <person name="Drula E."/>
            <person name="Chaduli D."/>
            <person name="Cazenave R."/>
            <person name="Ahrendt S."/>
            <person name="Wang J."/>
            <person name="Lipzen A."/>
            <person name="Daum C."/>
            <person name="Barry K."/>
            <person name="Grigoriev I.V."/>
            <person name="Favel A."/>
            <person name="Rosso M.N."/>
            <person name="Martin F."/>
        </authorList>
    </citation>
    <scope>NUCLEOTIDE SEQUENCE [LARGE SCALE GENOMIC DNA]</scope>
    <source>
        <strain evidence="3 4">CIRM-BRFM 2984</strain>
    </source>
</reference>
<dbReference type="Pfam" id="PF07993">
    <property type="entry name" value="NAD_binding_4"/>
    <property type="match status" value="1"/>
</dbReference>